<reference evidence="9 10" key="1">
    <citation type="submission" date="2024-11" db="EMBL/GenBank/DDBJ databases">
        <authorList>
            <person name="Heng Y.C."/>
            <person name="Lim A.C.H."/>
            <person name="Lee J.K.Y."/>
            <person name="Kittelmann S."/>
        </authorList>
    </citation>
    <scope>NUCLEOTIDE SEQUENCE [LARGE SCALE GENOMIC DNA]</scope>
    <source>
        <strain evidence="9 10">WILCCON 0269</strain>
    </source>
</reference>
<comment type="caution">
    <text evidence="9">The sequence shown here is derived from an EMBL/GenBank/DDBJ whole genome shotgun (WGS) entry which is preliminary data.</text>
</comment>
<dbReference type="SMART" id="SM00388">
    <property type="entry name" value="HisKA"/>
    <property type="match status" value="1"/>
</dbReference>
<dbReference type="SUPFAM" id="SSF55874">
    <property type="entry name" value="ATPase domain of HSP90 chaperone/DNA topoisomerase II/histidine kinase"/>
    <property type="match status" value="1"/>
</dbReference>
<dbReference type="PRINTS" id="PR00344">
    <property type="entry name" value="BCTRLSENSOR"/>
</dbReference>
<evidence type="ECO:0000256" key="4">
    <source>
        <dbReference type="ARBA" id="ARBA00022679"/>
    </source>
</evidence>
<dbReference type="SMART" id="SM00387">
    <property type="entry name" value="HATPase_c"/>
    <property type="match status" value="1"/>
</dbReference>
<dbReference type="InterPro" id="IPR050736">
    <property type="entry name" value="Sensor_HK_Regulatory"/>
</dbReference>
<comment type="catalytic activity">
    <reaction evidence="1">
        <text>ATP + protein L-histidine = ADP + protein N-phospho-L-histidine.</text>
        <dbReference type="EC" id="2.7.13.3"/>
    </reaction>
</comment>
<evidence type="ECO:0000256" key="5">
    <source>
        <dbReference type="ARBA" id="ARBA00022777"/>
    </source>
</evidence>
<proteinExistence type="predicted"/>
<keyword evidence="5 9" id="KW-0418">Kinase</keyword>
<keyword evidence="4" id="KW-0808">Transferase</keyword>
<dbReference type="GO" id="GO:0016301">
    <property type="term" value="F:kinase activity"/>
    <property type="evidence" value="ECO:0007669"/>
    <property type="project" value="UniProtKB-KW"/>
</dbReference>
<feature type="transmembrane region" description="Helical" evidence="7">
    <location>
        <begin position="12"/>
        <end position="35"/>
    </location>
</feature>
<organism evidence="9 10">
    <name type="scientific">Candidatus Clostridium eludens</name>
    <dbReference type="NCBI Taxonomy" id="3381663"/>
    <lineage>
        <taxon>Bacteria</taxon>
        <taxon>Bacillati</taxon>
        <taxon>Bacillota</taxon>
        <taxon>Clostridia</taxon>
        <taxon>Eubacteriales</taxon>
        <taxon>Clostridiaceae</taxon>
        <taxon>Clostridium</taxon>
    </lineage>
</organism>
<dbReference type="EC" id="2.7.13.3" evidence="2"/>
<evidence type="ECO:0000256" key="6">
    <source>
        <dbReference type="ARBA" id="ARBA00023012"/>
    </source>
</evidence>
<evidence type="ECO:0000256" key="1">
    <source>
        <dbReference type="ARBA" id="ARBA00000085"/>
    </source>
</evidence>
<sequence>MRIKKILVSTIKLAVAIFLAVSYLGLAFFITQYIYNTIGKHPSEIFQQILTSMVGLLLMILTSFIINYFGSISDRYMSEIFQVIKKISTGDFKAKITNKYGDNKSLNELVENINNMTSNLDNVEKMRQQFISNVSHEIQSPLTSIRGFAQVLRSDKLNHEDRLHYLSIIESESIRLSKLSDNLLKLTSLESENVNINCKFYRLDKQLKNLILSCEPQWSKKDIDIEVCTEEATIKADEDLLSEVWINLINNSIKFTPEGGSIKIQLCNLQHSIEFSLSDTGIGISKEDIIHVFERFYKADKSRNRTKEGSGLGLSIVKKIIDMHKGTIEVSSKLGKGTTFMVSLPREVIMENPTTIS</sequence>
<evidence type="ECO:0000256" key="2">
    <source>
        <dbReference type="ARBA" id="ARBA00012438"/>
    </source>
</evidence>
<dbReference type="Proteomes" id="UP001623660">
    <property type="component" value="Unassembled WGS sequence"/>
</dbReference>
<evidence type="ECO:0000256" key="3">
    <source>
        <dbReference type="ARBA" id="ARBA00022553"/>
    </source>
</evidence>
<protein>
    <recommendedName>
        <fullName evidence="2">histidine kinase</fullName>
        <ecNumber evidence="2">2.7.13.3</ecNumber>
    </recommendedName>
</protein>
<name>A0ABW8SIZ8_9CLOT</name>
<keyword evidence="6" id="KW-0902">Two-component regulatory system</keyword>
<feature type="transmembrane region" description="Helical" evidence="7">
    <location>
        <begin position="47"/>
        <end position="69"/>
    </location>
</feature>
<gene>
    <name evidence="9" type="ORF">ACJDU8_09730</name>
</gene>
<dbReference type="EMBL" id="JBJHZX010000012">
    <property type="protein sequence ID" value="MFL0195839.1"/>
    <property type="molecule type" value="Genomic_DNA"/>
</dbReference>
<evidence type="ECO:0000313" key="10">
    <source>
        <dbReference type="Proteomes" id="UP001623660"/>
    </source>
</evidence>
<feature type="domain" description="Histidine kinase" evidence="8">
    <location>
        <begin position="133"/>
        <end position="348"/>
    </location>
</feature>
<keyword evidence="7" id="KW-0472">Membrane</keyword>
<evidence type="ECO:0000256" key="7">
    <source>
        <dbReference type="SAM" id="Phobius"/>
    </source>
</evidence>
<evidence type="ECO:0000313" key="9">
    <source>
        <dbReference type="EMBL" id="MFL0195839.1"/>
    </source>
</evidence>
<dbReference type="CDD" id="cd00082">
    <property type="entry name" value="HisKA"/>
    <property type="match status" value="1"/>
</dbReference>
<accession>A0ABW8SIZ8</accession>
<dbReference type="InterPro" id="IPR036890">
    <property type="entry name" value="HATPase_C_sf"/>
</dbReference>
<dbReference type="SUPFAM" id="SSF47384">
    <property type="entry name" value="Homodimeric domain of signal transducing histidine kinase"/>
    <property type="match status" value="1"/>
</dbReference>
<dbReference type="PANTHER" id="PTHR43711">
    <property type="entry name" value="TWO-COMPONENT HISTIDINE KINASE"/>
    <property type="match status" value="1"/>
</dbReference>
<keyword evidence="7" id="KW-1133">Transmembrane helix</keyword>
<dbReference type="InterPro" id="IPR036097">
    <property type="entry name" value="HisK_dim/P_sf"/>
</dbReference>
<keyword evidence="10" id="KW-1185">Reference proteome</keyword>
<dbReference type="Gene3D" id="3.30.565.10">
    <property type="entry name" value="Histidine kinase-like ATPase, C-terminal domain"/>
    <property type="match status" value="1"/>
</dbReference>
<dbReference type="Pfam" id="PF00512">
    <property type="entry name" value="HisKA"/>
    <property type="match status" value="1"/>
</dbReference>
<dbReference type="InterPro" id="IPR003661">
    <property type="entry name" value="HisK_dim/P_dom"/>
</dbReference>
<evidence type="ECO:0000259" key="8">
    <source>
        <dbReference type="PROSITE" id="PS50109"/>
    </source>
</evidence>
<dbReference type="InterPro" id="IPR004358">
    <property type="entry name" value="Sig_transdc_His_kin-like_C"/>
</dbReference>
<dbReference type="PANTHER" id="PTHR43711:SF26">
    <property type="entry name" value="SENSOR HISTIDINE KINASE RCSC"/>
    <property type="match status" value="1"/>
</dbReference>
<keyword evidence="7" id="KW-0812">Transmembrane</keyword>
<dbReference type="RefSeq" id="WP_406791956.1">
    <property type="nucleotide sequence ID" value="NZ_JBJHZX010000012.1"/>
</dbReference>
<dbReference type="InterPro" id="IPR005467">
    <property type="entry name" value="His_kinase_dom"/>
</dbReference>
<dbReference type="Pfam" id="PF02518">
    <property type="entry name" value="HATPase_c"/>
    <property type="match status" value="1"/>
</dbReference>
<dbReference type="Gene3D" id="1.10.287.130">
    <property type="match status" value="1"/>
</dbReference>
<dbReference type="InterPro" id="IPR003594">
    <property type="entry name" value="HATPase_dom"/>
</dbReference>
<keyword evidence="3" id="KW-0597">Phosphoprotein</keyword>
<dbReference type="PROSITE" id="PS50109">
    <property type="entry name" value="HIS_KIN"/>
    <property type="match status" value="1"/>
</dbReference>